<evidence type="ECO:0000256" key="1">
    <source>
        <dbReference type="ARBA" id="ARBA00004442"/>
    </source>
</evidence>
<evidence type="ECO:0000256" key="3">
    <source>
        <dbReference type="ARBA" id="ARBA00023237"/>
    </source>
</evidence>
<dbReference type="PANTHER" id="PTHR30329">
    <property type="entry name" value="STATOR ELEMENT OF FLAGELLAR MOTOR COMPLEX"/>
    <property type="match status" value="1"/>
</dbReference>
<dbReference type="InterPro" id="IPR006665">
    <property type="entry name" value="OmpA-like"/>
</dbReference>
<dbReference type="EMBL" id="DSFP01000031">
    <property type="protein sequence ID" value="HEW45644.1"/>
    <property type="molecule type" value="Genomic_DNA"/>
</dbReference>
<dbReference type="SUPFAM" id="SSF103088">
    <property type="entry name" value="OmpA-like"/>
    <property type="match status" value="1"/>
</dbReference>
<proteinExistence type="predicted"/>
<sequence>MIVFAQDTSNIRLLDGVNQVQRSIELAKEKNVDQADPYHFEKARANRDVAYILASNMDDVGSKLFIVKSFNALSKALSNKAELDDINIIKAGNISTVDVESLNSKLKYVRENKALNCAPGELARAEAFYEALSYELSKPEPNSTNLVDFYNKAFADLGRAIEKVNVAKEGRLECYTGEAYVPEQAKAEPQPKPQELPSPAQETTKPKVEPLMVTARVHFDFDKYNIKREYVPLLNEVVKVLKENPNVKVRIEGYTDNIGTKAYNDKLALKRAKTVKDYLVKAGIPEDRIEVAGFGKDKYIASNDSSIGRFTNRRADFIVIQVPGQ</sequence>
<evidence type="ECO:0000259" key="6">
    <source>
        <dbReference type="PROSITE" id="PS51123"/>
    </source>
</evidence>
<gene>
    <name evidence="7" type="ORF">ENO47_03105</name>
</gene>
<dbReference type="PRINTS" id="PR01021">
    <property type="entry name" value="OMPADOMAIN"/>
</dbReference>
<dbReference type="InterPro" id="IPR050330">
    <property type="entry name" value="Bact_OuterMem_StrucFunc"/>
</dbReference>
<dbReference type="InterPro" id="IPR006664">
    <property type="entry name" value="OMP_bac"/>
</dbReference>
<accession>A0A7C2Z5G8</accession>
<evidence type="ECO:0000256" key="5">
    <source>
        <dbReference type="SAM" id="MobiDB-lite"/>
    </source>
</evidence>
<dbReference type="InterPro" id="IPR036737">
    <property type="entry name" value="OmpA-like_sf"/>
</dbReference>
<protein>
    <submittedName>
        <fullName evidence="7">OmpA family protein</fullName>
    </submittedName>
</protein>
<dbReference type="AlphaFoldDB" id="A0A7C2Z5G8"/>
<keyword evidence="2 4" id="KW-0472">Membrane</keyword>
<keyword evidence="3" id="KW-0998">Cell outer membrane</keyword>
<evidence type="ECO:0000256" key="4">
    <source>
        <dbReference type="PROSITE-ProRule" id="PRU00473"/>
    </source>
</evidence>
<dbReference type="GO" id="GO:0009279">
    <property type="term" value="C:cell outer membrane"/>
    <property type="evidence" value="ECO:0007669"/>
    <property type="project" value="UniProtKB-SubCell"/>
</dbReference>
<comment type="caution">
    <text evidence="7">The sequence shown here is derived from an EMBL/GenBank/DDBJ whole genome shotgun (WGS) entry which is preliminary data.</text>
</comment>
<evidence type="ECO:0000313" key="7">
    <source>
        <dbReference type="EMBL" id="HEW45644.1"/>
    </source>
</evidence>
<dbReference type="Pfam" id="PF00691">
    <property type="entry name" value="OmpA"/>
    <property type="match status" value="1"/>
</dbReference>
<reference evidence="7" key="1">
    <citation type="journal article" date="2020" name="mSystems">
        <title>Genome- and Community-Level Interaction Insights into Carbon Utilization and Element Cycling Functions of Hydrothermarchaeota in Hydrothermal Sediment.</title>
        <authorList>
            <person name="Zhou Z."/>
            <person name="Liu Y."/>
            <person name="Xu W."/>
            <person name="Pan J."/>
            <person name="Luo Z.H."/>
            <person name="Li M."/>
        </authorList>
    </citation>
    <scope>NUCLEOTIDE SEQUENCE [LARGE SCALE GENOMIC DNA]</scope>
    <source>
        <strain evidence="7">SpSt-132</strain>
    </source>
</reference>
<organism evidence="7">
    <name type="scientific">Hydrogenobacter sp</name>
    <dbReference type="NCBI Taxonomy" id="2152829"/>
    <lineage>
        <taxon>Bacteria</taxon>
        <taxon>Pseudomonadati</taxon>
        <taxon>Aquificota</taxon>
        <taxon>Aquificia</taxon>
        <taxon>Aquificales</taxon>
        <taxon>Aquificaceae</taxon>
        <taxon>Hydrogenobacter</taxon>
    </lineage>
</organism>
<dbReference type="PROSITE" id="PS51123">
    <property type="entry name" value="OMPA_2"/>
    <property type="match status" value="1"/>
</dbReference>
<feature type="domain" description="OmpA-like" evidence="6">
    <location>
        <begin position="206"/>
        <end position="323"/>
    </location>
</feature>
<comment type="subcellular location">
    <subcellularLocation>
        <location evidence="1">Cell outer membrane</location>
    </subcellularLocation>
</comment>
<name>A0A7C2Z5G8_9AQUI</name>
<feature type="region of interest" description="Disordered" evidence="5">
    <location>
        <begin position="183"/>
        <end position="207"/>
    </location>
</feature>
<dbReference type="Gene3D" id="3.30.1330.60">
    <property type="entry name" value="OmpA-like domain"/>
    <property type="match status" value="1"/>
</dbReference>
<evidence type="ECO:0000256" key="2">
    <source>
        <dbReference type="ARBA" id="ARBA00023136"/>
    </source>
</evidence>
<dbReference type="PANTHER" id="PTHR30329:SF21">
    <property type="entry name" value="LIPOPROTEIN YIAD-RELATED"/>
    <property type="match status" value="1"/>
</dbReference>
<dbReference type="CDD" id="cd07185">
    <property type="entry name" value="OmpA_C-like"/>
    <property type="match status" value="1"/>
</dbReference>